<dbReference type="InterPro" id="IPR029033">
    <property type="entry name" value="His_PPase_superfam"/>
</dbReference>
<sequence>MKARFPDRWLEVIIVYSVRELLLLRHAKSDWDAGAESDFERPLSKRGRRDAPRVGQWLRQKGLEPDLVISSPATRTRQTACEVFKVFGIEEDRIDWEARIYDAGLGMLLDVLAECRRRTGRVLLVGHNPGLALLLTYLCGSTVEPPPDGKVLPTATLARIGMPSDWRELQADSGNLVSLTRPTAMDAGK</sequence>
<protein>
    <submittedName>
        <fullName evidence="2">Phosphohistidine phosphatase</fullName>
    </submittedName>
</protein>
<name>A0A450TAS2_9GAMM</name>
<dbReference type="SUPFAM" id="SSF53254">
    <property type="entry name" value="Phosphoglycerate mutase-like"/>
    <property type="match status" value="1"/>
</dbReference>
<dbReference type="Gene3D" id="3.40.50.1240">
    <property type="entry name" value="Phosphoglycerate mutase-like"/>
    <property type="match status" value="1"/>
</dbReference>
<dbReference type="PANTHER" id="PTHR47623">
    <property type="entry name" value="OS09G0287300 PROTEIN"/>
    <property type="match status" value="1"/>
</dbReference>
<evidence type="ECO:0000313" key="2">
    <source>
        <dbReference type="EMBL" id="VFJ63745.1"/>
    </source>
</evidence>
<gene>
    <name evidence="2" type="ORF">BECKFW1821C_GA0114237_100476</name>
</gene>
<dbReference type="Pfam" id="PF00300">
    <property type="entry name" value="His_Phos_1"/>
    <property type="match status" value="1"/>
</dbReference>
<dbReference type="CDD" id="cd07067">
    <property type="entry name" value="HP_PGM_like"/>
    <property type="match status" value="1"/>
</dbReference>
<dbReference type="AlphaFoldDB" id="A0A450TAS2"/>
<dbReference type="SMART" id="SM00855">
    <property type="entry name" value="PGAM"/>
    <property type="match status" value="1"/>
</dbReference>
<evidence type="ECO:0000256" key="1">
    <source>
        <dbReference type="PIRSR" id="PIRSR613078-2"/>
    </source>
</evidence>
<dbReference type="InterPro" id="IPR013078">
    <property type="entry name" value="His_Pase_superF_clade-1"/>
</dbReference>
<dbReference type="EMBL" id="CAADFE010000004">
    <property type="protein sequence ID" value="VFJ63745.1"/>
    <property type="molecule type" value="Genomic_DNA"/>
</dbReference>
<organism evidence="2">
    <name type="scientific">Candidatus Kentrum sp. FW</name>
    <dbReference type="NCBI Taxonomy" id="2126338"/>
    <lineage>
        <taxon>Bacteria</taxon>
        <taxon>Pseudomonadati</taxon>
        <taxon>Pseudomonadota</taxon>
        <taxon>Gammaproteobacteria</taxon>
        <taxon>Candidatus Kentrum</taxon>
    </lineage>
</organism>
<dbReference type="PANTHER" id="PTHR47623:SF1">
    <property type="entry name" value="OS09G0287300 PROTEIN"/>
    <property type="match status" value="1"/>
</dbReference>
<accession>A0A450TAS2</accession>
<proteinExistence type="predicted"/>
<feature type="binding site" evidence="1">
    <location>
        <position position="75"/>
    </location>
    <ligand>
        <name>substrate</name>
    </ligand>
</feature>
<reference evidence="2" key="1">
    <citation type="submission" date="2019-02" db="EMBL/GenBank/DDBJ databases">
        <authorList>
            <person name="Gruber-Vodicka R. H."/>
            <person name="Seah K. B. B."/>
        </authorList>
    </citation>
    <scope>NUCLEOTIDE SEQUENCE</scope>
    <source>
        <strain evidence="2">BECK_BZ131</strain>
    </source>
</reference>